<keyword evidence="1" id="KW-0059">Arsenical resistance</keyword>
<reference evidence="4" key="1">
    <citation type="submission" date="2017-08" db="EMBL/GenBank/DDBJ databases">
        <title>A dynamic microbial community with high functional redundancy inhabits the cold, oxic subseafloor aquifer.</title>
        <authorList>
            <person name="Tully B.J."/>
            <person name="Wheat C.G."/>
            <person name="Glazer B.T."/>
            <person name="Huber J.A."/>
        </authorList>
    </citation>
    <scope>NUCLEOTIDE SEQUENCE [LARGE SCALE GENOMIC DNA]</scope>
</reference>
<name>A0A2A4MTF2_9GAMM</name>
<dbReference type="Pfam" id="PF01451">
    <property type="entry name" value="LMWPc"/>
    <property type="match status" value="1"/>
</dbReference>
<dbReference type="InterPro" id="IPR023485">
    <property type="entry name" value="Ptyr_pPase"/>
</dbReference>
<evidence type="ECO:0000313" key="4">
    <source>
        <dbReference type="Proteomes" id="UP000218172"/>
    </source>
</evidence>
<dbReference type="GO" id="GO:0046685">
    <property type="term" value="P:response to arsenic-containing substance"/>
    <property type="evidence" value="ECO:0007669"/>
    <property type="project" value="UniProtKB-KW"/>
</dbReference>
<dbReference type="EMBL" id="NVQR01000026">
    <property type="protein sequence ID" value="PCH63110.1"/>
    <property type="molecule type" value="Genomic_DNA"/>
</dbReference>
<feature type="domain" description="Phosphotyrosine protein phosphatase I" evidence="2">
    <location>
        <begin position="1"/>
        <end position="124"/>
    </location>
</feature>
<evidence type="ECO:0000313" key="3">
    <source>
        <dbReference type="EMBL" id="PCH63110.1"/>
    </source>
</evidence>
<accession>A0A2A4MTF2</accession>
<dbReference type="InterPro" id="IPR036196">
    <property type="entry name" value="Ptyr_pPase_sf"/>
</dbReference>
<proteinExistence type="predicted"/>
<organism evidence="3 4">
    <name type="scientific">SAR86 cluster bacterium</name>
    <dbReference type="NCBI Taxonomy" id="2030880"/>
    <lineage>
        <taxon>Bacteria</taxon>
        <taxon>Pseudomonadati</taxon>
        <taxon>Pseudomonadota</taxon>
        <taxon>Gammaproteobacteria</taxon>
        <taxon>SAR86 cluster</taxon>
    </lineage>
</organism>
<dbReference type="CDD" id="cd16345">
    <property type="entry name" value="LMWP_ArsC"/>
    <property type="match status" value="1"/>
</dbReference>
<dbReference type="Gene3D" id="3.40.50.2300">
    <property type="match status" value="1"/>
</dbReference>
<dbReference type="PANTHER" id="PTHR43428:SF1">
    <property type="entry name" value="ARSENATE REDUCTASE"/>
    <property type="match status" value="1"/>
</dbReference>
<gene>
    <name evidence="3" type="ORF">COC19_01665</name>
</gene>
<dbReference type="SMART" id="SM00226">
    <property type="entry name" value="LMWPc"/>
    <property type="match status" value="1"/>
</dbReference>
<evidence type="ECO:0000259" key="2">
    <source>
        <dbReference type="SMART" id="SM00226"/>
    </source>
</evidence>
<evidence type="ECO:0000256" key="1">
    <source>
        <dbReference type="ARBA" id="ARBA00022849"/>
    </source>
</evidence>
<dbReference type="PANTHER" id="PTHR43428">
    <property type="entry name" value="ARSENATE REDUCTASE"/>
    <property type="match status" value="1"/>
</dbReference>
<sequence length="129" mass="14154">MAEAWARKLAQDAGLSSSLAFKSAGLEVHGLNPLAVKVMQQQAIDISKLESTLLDDSLLNWADLVVTVCSHADQHCPLSADHQSKLHLPFEDPAAATGNEEQRMQVFRRVCEQIKSELSNLLKTLKPAH</sequence>
<comment type="caution">
    <text evidence="3">The sequence shown here is derived from an EMBL/GenBank/DDBJ whole genome shotgun (WGS) entry which is preliminary data.</text>
</comment>
<protein>
    <submittedName>
        <fullName evidence="3">Arsenate reductase</fullName>
    </submittedName>
</protein>
<dbReference type="SUPFAM" id="SSF52788">
    <property type="entry name" value="Phosphotyrosine protein phosphatases I"/>
    <property type="match status" value="1"/>
</dbReference>
<dbReference type="Proteomes" id="UP000218172">
    <property type="component" value="Unassembled WGS sequence"/>
</dbReference>
<dbReference type="AlphaFoldDB" id="A0A2A4MTF2"/>